<keyword evidence="4" id="KW-1185">Reference proteome</keyword>
<accession>A0A5C1E7D7</accession>
<dbReference type="RefSeq" id="WP_223116017.1">
    <property type="nucleotide sequence ID" value="NZ_CP022579.1"/>
</dbReference>
<dbReference type="EMBL" id="CP022579">
    <property type="protein sequence ID" value="QEL64856.1"/>
    <property type="molecule type" value="Genomic_DNA"/>
</dbReference>
<dbReference type="AlphaFoldDB" id="A0A5C1E7D7"/>
<name>A0A5C1E7D7_9RHOO</name>
<protein>
    <recommendedName>
        <fullName evidence="2">Alpha/beta hydrolase domain-containing protein</fullName>
    </recommendedName>
</protein>
<evidence type="ECO:0000256" key="1">
    <source>
        <dbReference type="SAM" id="SignalP"/>
    </source>
</evidence>
<evidence type="ECO:0000313" key="3">
    <source>
        <dbReference type="EMBL" id="QEL64856.1"/>
    </source>
</evidence>
<evidence type="ECO:0000259" key="2">
    <source>
        <dbReference type="Pfam" id="PF20091"/>
    </source>
</evidence>
<reference evidence="3 4" key="1">
    <citation type="submission" date="2017-07" db="EMBL/GenBank/DDBJ databases">
        <title>Complete genome sequence of Oryzomicrobium terrae TPP412.</title>
        <authorList>
            <person name="Chiu L.-W."/>
            <person name="Lo K.-J."/>
            <person name="Tsai Y.-M."/>
            <person name="Lin S.-S."/>
            <person name="Kuo C.-H."/>
            <person name="Liu C.-T."/>
        </authorList>
    </citation>
    <scope>NUCLEOTIDE SEQUENCE [LARGE SCALE GENOMIC DNA]</scope>
    <source>
        <strain evidence="3 4">TPP412</strain>
    </source>
</reference>
<feature type="domain" description="Alpha/beta hydrolase" evidence="2">
    <location>
        <begin position="145"/>
        <end position="647"/>
    </location>
</feature>
<keyword evidence="1" id="KW-0732">Signal</keyword>
<feature type="signal peptide" evidence="1">
    <location>
        <begin position="1"/>
        <end position="34"/>
    </location>
</feature>
<dbReference type="Proteomes" id="UP000323671">
    <property type="component" value="Chromosome"/>
</dbReference>
<dbReference type="InterPro" id="IPR045394">
    <property type="entry name" value="Abhydrolase_dom"/>
</dbReference>
<evidence type="ECO:0000313" key="4">
    <source>
        <dbReference type="Proteomes" id="UP000323671"/>
    </source>
</evidence>
<dbReference type="Pfam" id="PF20091">
    <property type="entry name" value="Abhydrolase_10"/>
    <property type="match status" value="1"/>
</dbReference>
<organism evidence="3 4">
    <name type="scientific">Oryzomicrobium terrae</name>
    <dbReference type="NCBI Taxonomy" id="1735038"/>
    <lineage>
        <taxon>Bacteria</taxon>
        <taxon>Pseudomonadati</taxon>
        <taxon>Pseudomonadota</taxon>
        <taxon>Betaproteobacteria</taxon>
        <taxon>Rhodocyclales</taxon>
        <taxon>Rhodocyclaceae</taxon>
        <taxon>Oryzomicrobium</taxon>
    </lineage>
</organism>
<feature type="chain" id="PRO_5022964886" description="Alpha/beta hydrolase domain-containing protein" evidence="1">
    <location>
        <begin position="35"/>
        <end position="655"/>
    </location>
</feature>
<proteinExistence type="predicted"/>
<dbReference type="KEGG" id="otr:OTERR_13800"/>
<sequence length="655" mass="70198">MIPAALPRRGPIARALATAFLSLAAVAVVPSAQARVVALDVVSVEPAFAGRSFGTVGAYERVVAKARYAVSPADGHNAGIVDIDKAPRNAQGEVEFSGDVEILRPVSAGRGNGRLLYDVPNRGAKLGLALFNDAPYSNGTSKAEEAGNGYVFAQGYTVVWSAWQPDVAPGAGRQVLQVPVVPDSRGLSREEIVFDNTTNPAVLDLTYPAASLDPAQATLTVRNNEADPRASLPGLSFRYLSPTRIEITRPEGAHLGAIYEFIYPAADSKVSGLGFAAVRDLVSYLRYEAPTAVSGGKRPVYAYGFGFSQSGRFLRGFVQEGFNSDERGRPVFDGIIPHAAGSRGVYLNARFAQPGRYSREHEDHVYPGDQFPFAWGVSRDPVSGNKGGLLNQGRNQPKVIQTDTALEVWQGRSSLLNTDGAGNPLKVPDNVRLFLLAGLPHFPVIGQKSAVSPVCKYPTNTLFPGAPLRALLHDLDEWVSAGKKPPASRFPGSAPGQWVTPETVPAALAKVPGFTWTGAINRISVVDHGTVPPKEGKPYQVLVPRTDDNGHEIDALRLPMIEVPRATYLGWNTRRYGYGDPHVCGLAGSRLPLAATRAEREKSGDTRASLEERYPTPAAYVAQVKKTADTLVADRLLLPEDAERFVRLAGEGGLE</sequence>
<gene>
    <name evidence="3" type="ORF">OTERR_13800</name>
</gene>